<dbReference type="Gene3D" id="3.30.390.10">
    <property type="entry name" value="Enolase-like, N-terminal domain"/>
    <property type="match status" value="1"/>
</dbReference>
<dbReference type="InterPro" id="IPR013341">
    <property type="entry name" value="Mandelate_racemase_N_dom"/>
</dbReference>
<protein>
    <recommendedName>
        <fullName evidence="2">Mandelate racemase/muconate lactonizing enzyme C-terminal domain-containing protein</fullName>
    </recommendedName>
</protein>
<organism evidence="3">
    <name type="scientific">marine metagenome</name>
    <dbReference type="NCBI Taxonomy" id="408172"/>
    <lineage>
        <taxon>unclassified sequences</taxon>
        <taxon>metagenomes</taxon>
        <taxon>ecological metagenomes</taxon>
    </lineage>
</organism>
<dbReference type="InterPro" id="IPR036849">
    <property type="entry name" value="Enolase-like_C_sf"/>
</dbReference>
<accession>A0A381XSE0</accession>
<evidence type="ECO:0000259" key="2">
    <source>
        <dbReference type="SMART" id="SM00922"/>
    </source>
</evidence>
<name>A0A381XSE0_9ZZZZ</name>
<dbReference type="PROSITE" id="PS00908">
    <property type="entry name" value="MR_MLE_1"/>
    <property type="match status" value="1"/>
</dbReference>
<dbReference type="InterPro" id="IPR029065">
    <property type="entry name" value="Enolase_C-like"/>
</dbReference>
<dbReference type="SFLD" id="SFLDS00001">
    <property type="entry name" value="Enolase"/>
    <property type="match status" value="1"/>
</dbReference>
<dbReference type="PANTHER" id="PTHR48080">
    <property type="entry name" value="D-GALACTONATE DEHYDRATASE-RELATED"/>
    <property type="match status" value="1"/>
</dbReference>
<dbReference type="GO" id="GO:0009063">
    <property type="term" value="P:amino acid catabolic process"/>
    <property type="evidence" value="ECO:0007669"/>
    <property type="project" value="InterPro"/>
</dbReference>
<proteinExistence type="predicted"/>
<keyword evidence="1" id="KW-0456">Lyase</keyword>
<dbReference type="SFLD" id="SFLDG00179">
    <property type="entry name" value="mandelate_racemase"/>
    <property type="match status" value="1"/>
</dbReference>
<gene>
    <name evidence="3" type="ORF">METZ01_LOCUS119981</name>
</gene>
<dbReference type="GO" id="GO:0016829">
    <property type="term" value="F:lyase activity"/>
    <property type="evidence" value="ECO:0007669"/>
    <property type="project" value="UniProtKB-KW"/>
</dbReference>
<dbReference type="EMBL" id="UINC01016049">
    <property type="protein sequence ID" value="SVA67127.1"/>
    <property type="molecule type" value="Genomic_DNA"/>
</dbReference>
<sequence>MKITGIKTNIFSSMHRNAKRNWLIVRIQTDEGLEGIGEASMLSSDPVVTALLNEWAENYLIGKDPLSGQVHWSRLYQDNIGRGGRLFSTALSGVDIALWDLRGKILNVPVYQLLGGPYQQKLRVYANGWYTNPASPDQIAEEAKHVVSMGYTAMKFDPFGKIAYTTISPQEAQLAVDRVAAVREAIGPNVDILIEVHARFNVYTAVELAKRMEQYRPFWYEEPVSQENVSEMKQVRDRISIPVATGERLYLKFPFFDLVRNEAADILQPDICNAGGITELQKIGATAEAQHVMMAPHNTNSAIGTVAELHLDASMPNFLIQEYHAEFYEPHYFEVIRGLPRQEAGYVSLPDGPGLGLSVDDELLESHPYQPLGMSERGI</sequence>
<feature type="domain" description="Mandelate racemase/muconate lactonizing enzyme C-terminal" evidence="2">
    <location>
        <begin position="136"/>
        <end position="242"/>
    </location>
</feature>
<dbReference type="PANTHER" id="PTHR48080:SF2">
    <property type="entry name" value="D-GALACTONATE DEHYDRATASE"/>
    <property type="match status" value="1"/>
</dbReference>
<dbReference type="SUPFAM" id="SSF54826">
    <property type="entry name" value="Enolase N-terminal domain-like"/>
    <property type="match status" value="1"/>
</dbReference>
<dbReference type="SMART" id="SM00922">
    <property type="entry name" value="MR_MLE"/>
    <property type="match status" value="1"/>
</dbReference>
<reference evidence="3" key="1">
    <citation type="submission" date="2018-05" db="EMBL/GenBank/DDBJ databases">
        <authorList>
            <person name="Lanie J.A."/>
            <person name="Ng W.-L."/>
            <person name="Kazmierczak K.M."/>
            <person name="Andrzejewski T.M."/>
            <person name="Davidsen T.M."/>
            <person name="Wayne K.J."/>
            <person name="Tettelin H."/>
            <person name="Glass J.I."/>
            <person name="Rusch D."/>
            <person name="Podicherti R."/>
            <person name="Tsui H.-C.T."/>
            <person name="Winkler M.E."/>
        </authorList>
    </citation>
    <scope>NUCLEOTIDE SEQUENCE</scope>
</reference>
<dbReference type="Pfam" id="PF13378">
    <property type="entry name" value="MR_MLE_C"/>
    <property type="match status" value="1"/>
</dbReference>
<evidence type="ECO:0000313" key="3">
    <source>
        <dbReference type="EMBL" id="SVA67127.1"/>
    </source>
</evidence>
<evidence type="ECO:0000256" key="1">
    <source>
        <dbReference type="ARBA" id="ARBA00023239"/>
    </source>
</evidence>
<dbReference type="SUPFAM" id="SSF51604">
    <property type="entry name" value="Enolase C-terminal domain-like"/>
    <property type="match status" value="1"/>
</dbReference>
<dbReference type="InterPro" id="IPR029017">
    <property type="entry name" value="Enolase-like_N"/>
</dbReference>
<dbReference type="Pfam" id="PF02746">
    <property type="entry name" value="MR_MLE_N"/>
    <property type="match status" value="1"/>
</dbReference>
<dbReference type="InterPro" id="IPR034593">
    <property type="entry name" value="DgoD-like"/>
</dbReference>
<dbReference type="CDD" id="cd03316">
    <property type="entry name" value="MR_like"/>
    <property type="match status" value="1"/>
</dbReference>
<dbReference type="InterPro" id="IPR018110">
    <property type="entry name" value="Mandel_Rmase/mucon_lact_enz_CS"/>
</dbReference>
<dbReference type="AlphaFoldDB" id="A0A381XSE0"/>
<dbReference type="Gene3D" id="3.20.20.120">
    <property type="entry name" value="Enolase-like C-terminal domain"/>
    <property type="match status" value="1"/>
</dbReference>
<dbReference type="InterPro" id="IPR013342">
    <property type="entry name" value="Mandelate_racemase_C"/>
</dbReference>